<comment type="catalytic activity">
    <reaction evidence="3">
        <text>(6R)-10-formyltetrahydrofolate + H2O = (6S)-5,6,7,8-tetrahydrofolate + formate + H(+)</text>
        <dbReference type="Rhea" id="RHEA:19833"/>
        <dbReference type="ChEBI" id="CHEBI:15377"/>
        <dbReference type="ChEBI" id="CHEBI:15378"/>
        <dbReference type="ChEBI" id="CHEBI:15740"/>
        <dbReference type="ChEBI" id="CHEBI:57453"/>
        <dbReference type="ChEBI" id="CHEBI:195366"/>
        <dbReference type="EC" id="3.5.1.10"/>
    </reaction>
</comment>
<dbReference type="InterPro" id="IPR004810">
    <property type="entry name" value="PurU"/>
</dbReference>
<evidence type="ECO:0000313" key="6">
    <source>
        <dbReference type="EMBL" id="EFU29442.1"/>
    </source>
</evidence>
<keyword evidence="2 3" id="KW-0378">Hydrolase</keyword>
<evidence type="ECO:0000259" key="5">
    <source>
        <dbReference type="PROSITE" id="PS51671"/>
    </source>
</evidence>
<dbReference type="RefSeq" id="WP_004346787.1">
    <property type="nucleotide sequence ID" value="NZ_GL586311.1"/>
</dbReference>
<comment type="caution">
    <text evidence="6">The sequence shown here is derived from an EMBL/GenBank/DDBJ whole genome shotgun (WGS) entry which is preliminary data.</text>
</comment>
<feature type="active site" evidence="3">
    <location>
        <position position="231"/>
    </location>
</feature>
<dbReference type="EC" id="3.5.1.10" evidence="3 4"/>
<keyword evidence="1 3" id="KW-0554">One-carbon metabolism</keyword>
<dbReference type="InterPro" id="IPR002912">
    <property type="entry name" value="ACT_dom"/>
</dbReference>
<dbReference type="InterPro" id="IPR036477">
    <property type="entry name" value="Formyl_transf_N_sf"/>
</dbReference>
<dbReference type="GO" id="GO:0008864">
    <property type="term" value="F:formyltetrahydrofolate deformylase activity"/>
    <property type="evidence" value="ECO:0007669"/>
    <property type="project" value="UniProtKB-UniRule"/>
</dbReference>
<dbReference type="InterPro" id="IPR045865">
    <property type="entry name" value="ACT-like_dom_sf"/>
</dbReference>
<proteinExistence type="inferred from homology"/>
<dbReference type="GO" id="GO:0006730">
    <property type="term" value="P:one-carbon metabolic process"/>
    <property type="evidence" value="ECO:0007669"/>
    <property type="project" value="UniProtKB-KW"/>
</dbReference>
<dbReference type="SUPFAM" id="SSF53328">
    <property type="entry name" value="Formyltransferase"/>
    <property type="match status" value="1"/>
</dbReference>
<dbReference type="InterPro" id="IPR044074">
    <property type="entry name" value="PurU_ACT"/>
</dbReference>
<dbReference type="InterPro" id="IPR041729">
    <property type="entry name" value="Formyl-FH4-Hydrolase_C"/>
</dbReference>
<comment type="pathway">
    <text evidence="3">Purine metabolism; IMP biosynthesis via de novo pathway; formate from 10-formyl-5,6,7,8-tetrahydrofolate: step 1/1.</text>
</comment>
<dbReference type="eggNOG" id="COG0788">
    <property type="taxonomic scope" value="Bacteria"/>
</dbReference>
<dbReference type="PRINTS" id="PR01575">
    <property type="entry name" value="FFH4HYDRLASE"/>
</dbReference>
<dbReference type="CDD" id="cd04875">
    <property type="entry name" value="ACT_F4HF-DF"/>
    <property type="match status" value="1"/>
</dbReference>
<feature type="domain" description="ACT" evidence="5">
    <location>
        <begin position="6"/>
        <end position="78"/>
    </location>
</feature>
<name>E6KAH5_9BACT</name>
<dbReference type="HAMAP" id="MF_01927">
    <property type="entry name" value="PurU"/>
    <property type="match status" value="1"/>
</dbReference>
<dbReference type="Gene3D" id="3.40.50.170">
    <property type="entry name" value="Formyl transferase, N-terminal domain"/>
    <property type="match status" value="1"/>
</dbReference>
<dbReference type="GO" id="GO:0006189">
    <property type="term" value="P:'de novo' IMP biosynthetic process"/>
    <property type="evidence" value="ECO:0007669"/>
    <property type="project" value="UniProtKB-UniRule"/>
</dbReference>
<sequence>MKPTAILLLHCPDEQGIISEMTKFITDNQGNIVYLDQYVDREDGIFFMRIEWALEKFTIPREKIREYIDTLYAQRYKMEFNLYFNDVKPRMAIFVSKMSHCLYDLLARYKAGEWNVEIPCIVSNHEDLRYVAEQFDIPYYVWSIKKDHSNKAEVERAEMELLKKEKVTFIVLARYMQIISDDMIKAYPNHIINIHHSFLPAFVGAKPYHQAWERGVKIIGATSHYVTAELDAGPIIEQDVTRITHKDTPESLVLKGKDLEKIVLSRAVTKHIQRKILTYHNKTIIFS</sequence>
<reference evidence="6 7" key="1">
    <citation type="submission" date="2010-10" db="EMBL/GenBank/DDBJ databases">
        <authorList>
            <person name="Muzny D."/>
            <person name="Qin X."/>
            <person name="Deng J."/>
            <person name="Jiang H."/>
            <person name="Liu Y."/>
            <person name="Qu J."/>
            <person name="Song X.-Z."/>
            <person name="Zhang L."/>
            <person name="Thornton R."/>
            <person name="Coyle M."/>
            <person name="Francisco L."/>
            <person name="Jackson L."/>
            <person name="Javaid M."/>
            <person name="Korchina V."/>
            <person name="Kovar C."/>
            <person name="Mata R."/>
            <person name="Mathew T."/>
            <person name="Ngo R."/>
            <person name="Nguyen L."/>
            <person name="Nguyen N."/>
            <person name="Okwuonu G."/>
            <person name="Ongeri F."/>
            <person name="Pham C."/>
            <person name="Simmons D."/>
            <person name="Wilczek-Boney K."/>
            <person name="Hale W."/>
            <person name="Jakkamsetti A."/>
            <person name="Pham P."/>
            <person name="Ruth R."/>
            <person name="San Lucas F."/>
            <person name="Warren J."/>
            <person name="Zhang J."/>
            <person name="Zhao Z."/>
            <person name="Zhou C."/>
            <person name="Zhu D."/>
            <person name="Lee S."/>
            <person name="Bess C."/>
            <person name="Blankenburg K."/>
            <person name="Forbes L."/>
            <person name="Fu Q."/>
            <person name="Gubbala S."/>
            <person name="Hirani K."/>
            <person name="Jayaseelan J.C."/>
            <person name="Lara F."/>
            <person name="Munidasa M."/>
            <person name="Palculict T."/>
            <person name="Patil S."/>
            <person name="Pu L.-L."/>
            <person name="Saada N."/>
            <person name="Tang L."/>
            <person name="Weissenberger G."/>
            <person name="Zhu Y."/>
            <person name="Hemphill L."/>
            <person name="Shang Y."/>
            <person name="Youmans B."/>
            <person name="Ayvaz T."/>
            <person name="Ross M."/>
            <person name="Santibanez J."/>
            <person name="Aqrawi P."/>
            <person name="Gross S."/>
            <person name="Joshi V."/>
            <person name="Fowler G."/>
            <person name="Nazareth L."/>
            <person name="Reid J."/>
            <person name="Worley K."/>
            <person name="Petrosino J."/>
            <person name="Highlander S."/>
            <person name="Gibbs R."/>
        </authorList>
    </citation>
    <scope>NUCLEOTIDE SEQUENCE [LARGE SCALE GENOMIC DNA]</scope>
    <source>
        <strain evidence="6 7">ATCC 33574</strain>
    </source>
</reference>
<dbReference type="STRING" id="873513.HMPREF6485_2623"/>
<dbReference type="NCBIfam" id="TIGR00655">
    <property type="entry name" value="PurU"/>
    <property type="match status" value="1"/>
</dbReference>
<protein>
    <recommendedName>
        <fullName evidence="3 4">Formyltetrahydrofolate deformylase</fullName>
        <ecNumber evidence="3 4">3.5.1.10</ecNumber>
    </recommendedName>
    <alternativeName>
        <fullName evidence="3">Formyl-FH(4) hydrolase</fullName>
    </alternativeName>
</protein>
<dbReference type="SUPFAM" id="SSF55021">
    <property type="entry name" value="ACT-like"/>
    <property type="match status" value="1"/>
</dbReference>
<dbReference type="CDD" id="cd08648">
    <property type="entry name" value="FMT_core_Formyl-FH4-Hydrolase_C"/>
    <property type="match status" value="1"/>
</dbReference>
<dbReference type="UniPathway" id="UPA00074">
    <property type="reaction ID" value="UER00170"/>
</dbReference>
<evidence type="ECO:0000256" key="4">
    <source>
        <dbReference type="NCBIfam" id="TIGR00655"/>
    </source>
</evidence>
<dbReference type="HOGENOM" id="CLU_038395_3_0_10"/>
<dbReference type="PIRSF" id="PIRSF036480">
    <property type="entry name" value="FormyFH4_hydr"/>
    <property type="match status" value="1"/>
</dbReference>
<keyword evidence="7" id="KW-1185">Reference proteome</keyword>
<dbReference type="EMBL" id="AEPD01000048">
    <property type="protein sequence ID" value="EFU29442.1"/>
    <property type="molecule type" value="Genomic_DNA"/>
</dbReference>
<dbReference type="InterPro" id="IPR002376">
    <property type="entry name" value="Formyl_transf_N"/>
</dbReference>
<evidence type="ECO:0000313" key="7">
    <source>
        <dbReference type="Proteomes" id="UP000003112"/>
    </source>
</evidence>
<dbReference type="AlphaFoldDB" id="E6KAH5"/>
<keyword evidence="3" id="KW-0658">Purine biosynthesis</keyword>
<dbReference type="Gene3D" id="3.30.70.260">
    <property type="match status" value="1"/>
</dbReference>
<gene>
    <name evidence="3 6" type="primary">purU</name>
    <name evidence="6" type="ORF">HMPREF6485_2623</name>
</gene>
<dbReference type="Pfam" id="PF00551">
    <property type="entry name" value="Formyl_trans_N"/>
    <property type="match status" value="1"/>
</dbReference>
<dbReference type="PANTHER" id="PTHR42706:SF1">
    <property type="entry name" value="FORMYLTETRAHYDROFOLATE DEFORMYLASE 2, MITOCHONDRIAL"/>
    <property type="match status" value="1"/>
</dbReference>
<dbReference type="Proteomes" id="UP000003112">
    <property type="component" value="Unassembled WGS sequence"/>
</dbReference>
<dbReference type="PROSITE" id="PS51671">
    <property type="entry name" value="ACT"/>
    <property type="match status" value="1"/>
</dbReference>
<comment type="similarity">
    <text evidence="3">Belongs to the PurU family.</text>
</comment>
<comment type="function">
    <text evidence="3">Catalyzes the hydrolysis of 10-formyltetrahydrofolate (formyl-FH4) to formate and tetrahydrofolate (FH4).</text>
</comment>
<dbReference type="NCBIfam" id="NF004684">
    <property type="entry name" value="PRK06027.1"/>
    <property type="match status" value="1"/>
</dbReference>
<evidence type="ECO:0000256" key="3">
    <source>
        <dbReference type="HAMAP-Rule" id="MF_01927"/>
    </source>
</evidence>
<dbReference type="GeneID" id="93537244"/>
<evidence type="ECO:0000256" key="1">
    <source>
        <dbReference type="ARBA" id="ARBA00022563"/>
    </source>
</evidence>
<dbReference type="PANTHER" id="PTHR42706">
    <property type="entry name" value="FORMYLTETRAHYDROFOLATE DEFORMYLASE"/>
    <property type="match status" value="1"/>
</dbReference>
<organism evidence="6 7">
    <name type="scientific">Segatella buccae ATCC 33574</name>
    <dbReference type="NCBI Taxonomy" id="873513"/>
    <lineage>
        <taxon>Bacteria</taxon>
        <taxon>Pseudomonadati</taxon>
        <taxon>Bacteroidota</taxon>
        <taxon>Bacteroidia</taxon>
        <taxon>Bacteroidales</taxon>
        <taxon>Prevotellaceae</taxon>
        <taxon>Segatella</taxon>
    </lineage>
</organism>
<evidence type="ECO:0000256" key="2">
    <source>
        <dbReference type="ARBA" id="ARBA00022801"/>
    </source>
</evidence>
<accession>E6KAH5</accession>